<keyword evidence="10" id="KW-1185">Reference proteome</keyword>
<protein>
    <submittedName>
        <fullName evidence="9">(2Fe-2S)-binding protein</fullName>
    </submittedName>
</protein>
<keyword evidence="5" id="KW-0411">Iron-sulfur</keyword>
<dbReference type="AlphaFoldDB" id="A0A4V2MA30"/>
<dbReference type="InterPro" id="IPR006058">
    <property type="entry name" value="2Fe2S_fd_BS"/>
</dbReference>
<comment type="pathway">
    <text evidence="6">Alkaloid degradation; nicotine degradation.</text>
</comment>
<feature type="region of interest" description="Disordered" evidence="7">
    <location>
        <begin position="1"/>
        <end position="20"/>
    </location>
</feature>
<dbReference type="RefSeq" id="WP_131362041.1">
    <property type="nucleotide sequence ID" value="NZ_SJKB01000010.1"/>
</dbReference>
<dbReference type="PANTHER" id="PTHR44379">
    <property type="entry name" value="OXIDOREDUCTASE WITH IRON-SULFUR SUBUNIT"/>
    <property type="match status" value="1"/>
</dbReference>
<dbReference type="GO" id="GO:0016491">
    <property type="term" value="F:oxidoreductase activity"/>
    <property type="evidence" value="ECO:0007669"/>
    <property type="project" value="UniProtKB-KW"/>
</dbReference>
<keyword evidence="2" id="KW-0479">Metal-binding</keyword>
<feature type="domain" description="2Fe-2S ferredoxin-type" evidence="8">
    <location>
        <begin position="8"/>
        <end position="84"/>
    </location>
</feature>
<accession>A0A4V2MA30</accession>
<dbReference type="InterPro" id="IPR036010">
    <property type="entry name" value="2Fe-2S_ferredoxin-like_sf"/>
</dbReference>
<dbReference type="Proteomes" id="UP000291144">
    <property type="component" value="Unassembled WGS sequence"/>
</dbReference>
<dbReference type="InterPro" id="IPR051452">
    <property type="entry name" value="Diverse_Oxidoreductases"/>
</dbReference>
<dbReference type="Pfam" id="PF00111">
    <property type="entry name" value="Fer2"/>
    <property type="match status" value="1"/>
</dbReference>
<keyword evidence="4" id="KW-0408">Iron</keyword>
<evidence type="ECO:0000256" key="5">
    <source>
        <dbReference type="ARBA" id="ARBA00023014"/>
    </source>
</evidence>
<dbReference type="PROSITE" id="PS51085">
    <property type="entry name" value="2FE2S_FER_2"/>
    <property type="match status" value="1"/>
</dbReference>
<evidence type="ECO:0000256" key="2">
    <source>
        <dbReference type="ARBA" id="ARBA00022723"/>
    </source>
</evidence>
<name>A0A4V2MA30_9ACTN</name>
<dbReference type="Pfam" id="PF01799">
    <property type="entry name" value="Fer2_2"/>
    <property type="match status" value="1"/>
</dbReference>
<dbReference type="PROSITE" id="PS00197">
    <property type="entry name" value="2FE2S_FER_1"/>
    <property type="match status" value="1"/>
</dbReference>
<comment type="caution">
    <text evidence="9">The sequence shown here is derived from an EMBL/GenBank/DDBJ whole genome shotgun (WGS) entry which is preliminary data.</text>
</comment>
<evidence type="ECO:0000313" key="10">
    <source>
        <dbReference type="Proteomes" id="UP000291144"/>
    </source>
</evidence>
<dbReference type="Gene3D" id="3.10.20.30">
    <property type="match status" value="1"/>
</dbReference>
<dbReference type="EMBL" id="SJKB01000010">
    <property type="protein sequence ID" value="TCC57692.1"/>
    <property type="molecule type" value="Genomic_DNA"/>
</dbReference>
<proteinExistence type="predicted"/>
<dbReference type="InterPro" id="IPR001041">
    <property type="entry name" value="2Fe-2S_ferredoxin-type"/>
</dbReference>
<reference evidence="9 10" key="1">
    <citation type="submission" date="2019-02" db="EMBL/GenBank/DDBJ databases">
        <title>Kribbella capetownensis sp. nov. and Kribbella speibonae sp. nov., isolated from soil.</title>
        <authorList>
            <person name="Curtis S.M."/>
            <person name="Norton I."/>
            <person name="Everest G.J."/>
            <person name="Meyers P.R."/>
        </authorList>
    </citation>
    <scope>NUCLEOTIDE SEQUENCE [LARGE SCALE GENOMIC DNA]</scope>
    <source>
        <strain evidence="9 10">NRRL B-24813</strain>
    </source>
</reference>
<evidence type="ECO:0000259" key="8">
    <source>
        <dbReference type="PROSITE" id="PS51085"/>
    </source>
</evidence>
<evidence type="ECO:0000313" key="9">
    <source>
        <dbReference type="EMBL" id="TCC57692.1"/>
    </source>
</evidence>
<evidence type="ECO:0000256" key="1">
    <source>
        <dbReference type="ARBA" id="ARBA00022714"/>
    </source>
</evidence>
<evidence type="ECO:0000256" key="3">
    <source>
        <dbReference type="ARBA" id="ARBA00023002"/>
    </source>
</evidence>
<dbReference type="SUPFAM" id="SSF54292">
    <property type="entry name" value="2Fe-2S ferredoxin-like"/>
    <property type="match status" value="1"/>
</dbReference>
<dbReference type="GO" id="GO:0046872">
    <property type="term" value="F:metal ion binding"/>
    <property type="evidence" value="ECO:0007669"/>
    <property type="project" value="UniProtKB-KW"/>
</dbReference>
<evidence type="ECO:0000256" key="7">
    <source>
        <dbReference type="SAM" id="MobiDB-lite"/>
    </source>
</evidence>
<dbReference type="FunFam" id="3.10.20.30:FF:000020">
    <property type="entry name" value="Xanthine dehydrogenase iron-sulfur subunit"/>
    <property type="match status" value="1"/>
</dbReference>
<dbReference type="InterPro" id="IPR036884">
    <property type="entry name" value="2Fe-2S-bd_dom_sf"/>
</dbReference>
<keyword evidence="1" id="KW-0001">2Fe-2S</keyword>
<dbReference type="InterPro" id="IPR002888">
    <property type="entry name" value="2Fe-2S-bd"/>
</dbReference>
<dbReference type="Gene3D" id="1.10.150.120">
    <property type="entry name" value="[2Fe-2S]-binding domain"/>
    <property type="match status" value="1"/>
</dbReference>
<dbReference type="OrthoDB" id="159930at2"/>
<dbReference type="CDD" id="cd00207">
    <property type="entry name" value="fer2"/>
    <property type="match status" value="1"/>
</dbReference>
<dbReference type="InterPro" id="IPR012675">
    <property type="entry name" value="Beta-grasp_dom_sf"/>
</dbReference>
<dbReference type="PANTHER" id="PTHR44379:SF8">
    <property type="entry name" value="XANTHINE DEHYDROGENASE IRON-SULFUR-BINDING SUBUNIT XDHC-RELATED"/>
    <property type="match status" value="1"/>
</dbReference>
<dbReference type="SUPFAM" id="SSF47741">
    <property type="entry name" value="CO dehydrogenase ISP C-domain like"/>
    <property type="match status" value="1"/>
</dbReference>
<gene>
    <name evidence="9" type="ORF">E0H73_30505</name>
</gene>
<organism evidence="9 10">
    <name type="scientific">Kribbella pittospori</name>
    <dbReference type="NCBI Taxonomy" id="722689"/>
    <lineage>
        <taxon>Bacteria</taxon>
        <taxon>Bacillati</taxon>
        <taxon>Actinomycetota</taxon>
        <taxon>Actinomycetes</taxon>
        <taxon>Propionibacteriales</taxon>
        <taxon>Kribbellaceae</taxon>
        <taxon>Kribbella</taxon>
    </lineage>
</organism>
<evidence type="ECO:0000256" key="6">
    <source>
        <dbReference type="ARBA" id="ARBA00060707"/>
    </source>
</evidence>
<sequence length="167" mass="18290">MRDANEPEPVSMTVNGHRETARVTPRTTLADCLRHDLRLTGTHLGCEHGVCGACTVLLDGAPVRSCLTLAVQADGAAVETVEGLAERDGNKAVMHPLQEKFWQHQALQCGFCTSGFLMAGVVAVEEEPAMSRERIRERLSGNICRCTGYQPIVDAVVEYSEERSRHE</sequence>
<keyword evidence="3" id="KW-0560">Oxidoreductase</keyword>
<evidence type="ECO:0000256" key="4">
    <source>
        <dbReference type="ARBA" id="ARBA00023004"/>
    </source>
</evidence>
<dbReference type="GO" id="GO:0051537">
    <property type="term" value="F:2 iron, 2 sulfur cluster binding"/>
    <property type="evidence" value="ECO:0007669"/>
    <property type="project" value="UniProtKB-KW"/>
</dbReference>